<dbReference type="Proteomes" id="UP000593568">
    <property type="component" value="Unassembled WGS sequence"/>
</dbReference>
<keyword evidence="2" id="KW-1185">Reference proteome</keyword>
<accession>A0A7J9EDZ6</accession>
<dbReference type="EMBL" id="JABEZW010000007">
    <property type="protein sequence ID" value="MBA0771263.1"/>
    <property type="molecule type" value="Genomic_DNA"/>
</dbReference>
<name>A0A7J9EDZ6_9ROSI</name>
<protein>
    <submittedName>
        <fullName evidence="1">Uncharacterized protein</fullName>
    </submittedName>
</protein>
<evidence type="ECO:0000313" key="1">
    <source>
        <dbReference type="EMBL" id="MBA0771263.1"/>
    </source>
</evidence>
<organism evidence="1 2">
    <name type="scientific">Gossypium trilobum</name>
    <dbReference type="NCBI Taxonomy" id="34281"/>
    <lineage>
        <taxon>Eukaryota</taxon>
        <taxon>Viridiplantae</taxon>
        <taxon>Streptophyta</taxon>
        <taxon>Embryophyta</taxon>
        <taxon>Tracheophyta</taxon>
        <taxon>Spermatophyta</taxon>
        <taxon>Magnoliopsida</taxon>
        <taxon>eudicotyledons</taxon>
        <taxon>Gunneridae</taxon>
        <taxon>Pentapetalae</taxon>
        <taxon>rosids</taxon>
        <taxon>malvids</taxon>
        <taxon>Malvales</taxon>
        <taxon>Malvaceae</taxon>
        <taxon>Malvoideae</taxon>
        <taxon>Gossypium</taxon>
    </lineage>
</organism>
<evidence type="ECO:0000313" key="2">
    <source>
        <dbReference type="Proteomes" id="UP000593568"/>
    </source>
</evidence>
<gene>
    <name evidence="1" type="ORF">Gotri_019748</name>
</gene>
<reference evidence="1 2" key="1">
    <citation type="journal article" date="2019" name="Genome Biol. Evol.">
        <title>Insights into the evolution of the New World diploid cottons (Gossypium, subgenus Houzingenia) based on genome sequencing.</title>
        <authorList>
            <person name="Grover C.E."/>
            <person name="Arick M.A. 2nd"/>
            <person name="Thrash A."/>
            <person name="Conover J.L."/>
            <person name="Sanders W.S."/>
            <person name="Peterson D.G."/>
            <person name="Frelichowski J.E."/>
            <person name="Scheffler J.A."/>
            <person name="Scheffler B.E."/>
            <person name="Wendel J.F."/>
        </authorList>
    </citation>
    <scope>NUCLEOTIDE SEQUENCE [LARGE SCALE GENOMIC DNA]</scope>
    <source>
        <strain evidence="1">8</strain>
        <tissue evidence="1">Leaf</tissue>
    </source>
</reference>
<dbReference type="AlphaFoldDB" id="A0A7J9EDZ6"/>
<proteinExistence type="predicted"/>
<comment type="caution">
    <text evidence="1">The sequence shown here is derived from an EMBL/GenBank/DDBJ whole genome shotgun (WGS) entry which is preliminary data.</text>
</comment>
<sequence length="75" mass="8857">MIIVYPYLHNMYSKQKISMDISSLKKLERKLLESAMPYLWPQKPLKVCYAQLNIIENGKEYMRVRYGTCHNSSVA</sequence>